<dbReference type="InterPro" id="IPR010982">
    <property type="entry name" value="Lambda_DNA-bd_dom_sf"/>
</dbReference>
<dbReference type="SUPFAM" id="SSF47413">
    <property type="entry name" value="lambda repressor-like DNA-binding domains"/>
    <property type="match status" value="1"/>
</dbReference>
<feature type="domain" description="HTH cro/C1-type" evidence="1">
    <location>
        <begin position="7"/>
        <end position="60"/>
    </location>
</feature>
<dbReference type="AlphaFoldDB" id="A0A7I0HSB1"/>
<proteinExistence type="predicted"/>
<evidence type="ECO:0000313" key="2">
    <source>
        <dbReference type="EMBL" id="TGL06476.1"/>
    </source>
</evidence>
<evidence type="ECO:0000259" key="1">
    <source>
        <dbReference type="PROSITE" id="PS50943"/>
    </source>
</evidence>
<dbReference type="EMBL" id="RQFT01000008">
    <property type="protein sequence ID" value="TGL06476.1"/>
    <property type="molecule type" value="Genomic_DNA"/>
</dbReference>
<dbReference type="SMART" id="SM00530">
    <property type="entry name" value="HTH_XRE"/>
    <property type="match status" value="1"/>
</dbReference>
<dbReference type="CDD" id="cd00093">
    <property type="entry name" value="HTH_XRE"/>
    <property type="match status" value="1"/>
</dbReference>
<reference evidence="2 3" key="1">
    <citation type="journal article" date="2019" name="PLoS Negl. Trop. Dis.">
        <title>Revisiting the worldwide diversity of Leptospira species in the environment.</title>
        <authorList>
            <person name="Vincent A.T."/>
            <person name="Schiettekatte O."/>
            <person name="Bourhy P."/>
            <person name="Veyrier F.J."/>
            <person name="Picardeau M."/>
        </authorList>
    </citation>
    <scope>NUCLEOTIDE SEQUENCE [LARGE SCALE GENOMIC DNA]</scope>
    <source>
        <strain evidence="2 3">201800273</strain>
    </source>
</reference>
<name>A0A7I0HSB1_9LEPT</name>
<dbReference type="InterPro" id="IPR001387">
    <property type="entry name" value="Cro/C1-type_HTH"/>
</dbReference>
<accession>A0A7I0HSB1</accession>
<dbReference type="Gene3D" id="1.10.260.40">
    <property type="entry name" value="lambda repressor-like DNA-binding domains"/>
    <property type="match status" value="1"/>
</dbReference>
<evidence type="ECO:0000313" key="3">
    <source>
        <dbReference type="Proteomes" id="UP000297641"/>
    </source>
</evidence>
<dbReference type="RefSeq" id="WP_135770817.1">
    <property type="nucleotide sequence ID" value="NZ_RQFT01000008.1"/>
</dbReference>
<protein>
    <submittedName>
        <fullName evidence="2">XRE family transcriptional regulator</fullName>
    </submittedName>
</protein>
<organism evidence="2 3">
    <name type="scientific">Leptospira bouyouniensis</name>
    <dbReference type="NCBI Taxonomy" id="2484911"/>
    <lineage>
        <taxon>Bacteria</taxon>
        <taxon>Pseudomonadati</taxon>
        <taxon>Spirochaetota</taxon>
        <taxon>Spirochaetia</taxon>
        <taxon>Leptospirales</taxon>
        <taxon>Leptospiraceae</taxon>
        <taxon>Leptospira</taxon>
    </lineage>
</organism>
<gene>
    <name evidence="2" type="ORF">EHQ43_08670</name>
</gene>
<dbReference type="PROSITE" id="PS50943">
    <property type="entry name" value="HTH_CROC1"/>
    <property type="match status" value="1"/>
</dbReference>
<dbReference type="Proteomes" id="UP000297641">
    <property type="component" value="Unassembled WGS sequence"/>
</dbReference>
<dbReference type="GO" id="GO:0003677">
    <property type="term" value="F:DNA binding"/>
    <property type="evidence" value="ECO:0007669"/>
    <property type="project" value="InterPro"/>
</dbReference>
<sequence>MSIPERLNKLMEIANWNQTKVAELGNITQASVSRILGGATPGSDFLTNLAKNGNVNPLWLLTGEGEMFKHESTILDEKESEEFRQVNVYLHQNMDVFEFIQNLKQEPRKTHGKVKSLLGKLLGLSTKDLERLEAYLEGMGK</sequence>
<comment type="caution">
    <text evidence="2">The sequence shown here is derived from an EMBL/GenBank/DDBJ whole genome shotgun (WGS) entry which is preliminary data.</text>
</comment>